<feature type="transmembrane region" description="Helical" evidence="2">
    <location>
        <begin position="137"/>
        <end position="164"/>
    </location>
</feature>
<reference evidence="3 4" key="1">
    <citation type="submission" date="2014-04" db="EMBL/GenBank/DDBJ databases">
        <authorList>
            <consortium name="DOE Joint Genome Institute"/>
            <person name="Kuo A."/>
            <person name="Girlanda M."/>
            <person name="Perotto S."/>
            <person name="Kohler A."/>
            <person name="Nagy L.G."/>
            <person name="Floudas D."/>
            <person name="Copeland A."/>
            <person name="Barry K.W."/>
            <person name="Cichocki N."/>
            <person name="Veneault-Fourrey C."/>
            <person name="LaButti K."/>
            <person name="Lindquist E.A."/>
            <person name="Lipzen A."/>
            <person name="Lundell T."/>
            <person name="Morin E."/>
            <person name="Murat C."/>
            <person name="Sun H."/>
            <person name="Tunlid A."/>
            <person name="Henrissat B."/>
            <person name="Grigoriev I.V."/>
            <person name="Hibbett D.S."/>
            <person name="Martin F."/>
            <person name="Nordberg H.P."/>
            <person name="Cantor M.N."/>
            <person name="Hua S.X."/>
        </authorList>
    </citation>
    <scope>NUCLEOTIDE SEQUENCE [LARGE SCALE GENOMIC DNA]</scope>
    <source>
        <strain evidence="3 4">MUT 4182</strain>
    </source>
</reference>
<dbReference type="Proteomes" id="UP000054248">
    <property type="component" value="Unassembled WGS sequence"/>
</dbReference>
<feature type="region of interest" description="Disordered" evidence="1">
    <location>
        <begin position="718"/>
        <end position="761"/>
    </location>
</feature>
<feature type="transmembrane region" description="Helical" evidence="2">
    <location>
        <begin position="15"/>
        <end position="37"/>
    </location>
</feature>
<reference evidence="4" key="2">
    <citation type="submission" date="2015-01" db="EMBL/GenBank/DDBJ databases">
        <title>Evolutionary Origins and Diversification of the Mycorrhizal Mutualists.</title>
        <authorList>
            <consortium name="DOE Joint Genome Institute"/>
            <consortium name="Mycorrhizal Genomics Consortium"/>
            <person name="Kohler A."/>
            <person name="Kuo A."/>
            <person name="Nagy L.G."/>
            <person name="Floudas D."/>
            <person name="Copeland A."/>
            <person name="Barry K.W."/>
            <person name="Cichocki N."/>
            <person name="Veneault-Fourrey C."/>
            <person name="LaButti K."/>
            <person name="Lindquist E.A."/>
            <person name="Lipzen A."/>
            <person name="Lundell T."/>
            <person name="Morin E."/>
            <person name="Murat C."/>
            <person name="Riley R."/>
            <person name="Ohm R."/>
            <person name="Sun H."/>
            <person name="Tunlid A."/>
            <person name="Henrissat B."/>
            <person name="Grigoriev I.V."/>
            <person name="Hibbett D.S."/>
            <person name="Martin F."/>
        </authorList>
    </citation>
    <scope>NUCLEOTIDE SEQUENCE [LARGE SCALE GENOMIC DNA]</scope>
    <source>
        <strain evidence="4">MUT 4182</strain>
    </source>
</reference>
<organism evidence="3 4">
    <name type="scientific">Tulasnella calospora MUT 4182</name>
    <dbReference type="NCBI Taxonomy" id="1051891"/>
    <lineage>
        <taxon>Eukaryota</taxon>
        <taxon>Fungi</taxon>
        <taxon>Dikarya</taxon>
        <taxon>Basidiomycota</taxon>
        <taxon>Agaricomycotina</taxon>
        <taxon>Agaricomycetes</taxon>
        <taxon>Cantharellales</taxon>
        <taxon>Tulasnellaceae</taxon>
        <taxon>Tulasnella</taxon>
    </lineage>
</organism>
<keyword evidence="2" id="KW-0812">Transmembrane</keyword>
<feature type="region of interest" description="Disordered" evidence="1">
    <location>
        <begin position="325"/>
        <end position="419"/>
    </location>
</feature>
<evidence type="ECO:0000313" key="3">
    <source>
        <dbReference type="EMBL" id="KIO23862.1"/>
    </source>
</evidence>
<gene>
    <name evidence="3" type="ORF">M407DRAFT_26728</name>
</gene>
<evidence type="ECO:0000313" key="4">
    <source>
        <dbReference type="Proteomes" id="UP000054248"/>
    </source>
</evidence>
<feature type="transmembrane region" description="Helical" evidence="2">
    <location>
        <begin position="58"/>
        <end position="80"/>
    </location>
</feature>
<feature type="compositionally biased region" description="Low complexity" evidence="1">
    <location>
        <begin position="357"/>
        <end position="386"/>
    </location>
</feature>
<feature type="transmembrane region" description="Helical" evidence="2">
    <location>
        <begin position="258"/>
        <end position="278"/>
    </location>
</feature>
<dbReference type="EMBL" id="KN823074">
    <property type="protein sequence ID" value="KIO23862.1"/>
    <property type="molecule type" value="Genomic_DNA"/>
</dbReference>
<accession>A0A0C3LR59</accession>
<feature type="region of interest" description="Disordered" evidence="1">
    <location>
        <begin position="972"/>
        <end position="1036"/>
    </location>
</feature>
<feature type="region of interest" description="Disordered" evidence="1">
    <location>
        <begin position="942"/>
        <end position="961"/>
    </location>
</feature>
<dbReference type="AlphaFoldDB" id="A0A0C3LR59"/>
<keyword evidence="4" id="KW-1185">Reference proteome</keyword>
<feature type="compositionally biased region" description="Low complexity" evidence="1">
    <location>
        <begin position="1010"/>
        <end position="1036"/>
    </location>
</feature>
<feature type="compositionally biased region" description="Low complexity" evidence="1">
    <location>
        <begin position="483"/>
        <end position="499"/>
    </location>
</feature>
<proteinExistence type="predicted"/>
<evidence type="ECO:0000256" key="2">
    <source>
        <dbReference type="SAM" id="Phobius"/>
    </source>
</evidence>
<protein>
    <submittedName>
        <fullName evidence="3">Uncharacterized protein</fullName>
    </submittedName>
</protein>
<feature type="region of interest" description="Disordered" evidence="1">
    <location>
        <begin position="556"/>
        <end position="632"/>
    </location>
</feature>
<feature type="region of interest" description="Disordered" evidence="1">
    <location>
        <begin position="450"/>
        <end position="515"/>
    </location>
</feature>
<feature type="region of interest" description="Disordered" evidence="1">
    <location>
        <begin position="906"/>
        <end position="928"/>
    </location>
</feature>
<feature type="transmembrane region" description="Helical" evidence="2">
    <location>
        <begin position="100"/>
        <end position="125"/>
    </location>
</feature>
<feature type="compositionally biased region" description="Low complexity" evidence="1">
    <location>
        <begin position="906"/>
        <end position="915"/>
    </location>
</feature>
<evidence type="ECO:0000256" key="1">
    <source>
        <dbReference type="SAM" id="MobiDB-lite"/>
    </source>
</evidence>
<keyword evidence="2" id="KW-0472">Membrane</keyword>
<feature type="compositionally biased region" description="Low complexity" evidence="1">
    <location>
        <begin position="774"/>
        <end position="784"/>
    </location>
</feature>
<keyword evidence="2" id="KW-1133">Transmembrane helix</keyword>
<sequence>MASSSSPTPPSTSTLIALASPSFIAVFLLPHTTALVLKLSLSFLNPPRSIFHRPYYDRVTFVLPALSSFLYGVGGVFSLLSITRYTQDGGVSSLGRGFVVVHGVTQMIGRFGVIVCLLVLLSTFGPRSSRRASRAHLAPFTAMIVVFLFALALTSMVLSIYLSFSSNLSATTILRMLSIVQPSLYLATLFLTLATFTLLSLLFRSAEAISHPDGNRGSVAEHFLASNAAKYGVRPTSTSTVHPRFLRHLNYSSTISKLVPRILTVTLAGLVAAGLQLADRLLDRELLDTTHIAISIGRGICEVVWIVGVTHLFYGLCKPRPKIQRTHTEADDDPAATNPRLRPSSSGNHLLQARNYPASSSSPGSASTTLPHTPATPAFTAAPKATLCDEISPSSGGQEHHRRSPVANTGGYVPTYLETGSNPGFDGATVGGPGTKLSATVSEEFLALRTDDPFSSPPPGTVVLPKVPSGTSVRKRKGAAVVPKATSETTAPAASATPKSRARPKTSSSDDVLADEWKDSDEGALQASNSGCGPSSKKARTMAAGEDVYSAHGGGIHAKLSKRSSQKPTFSRRPSNKRRRSGGVGKSKKETPAVEATSGVASPFADVPSVVPGTIRPRPPRSPVPRPSRPVEETNSLGLIMHDHRSMSGPLVPGQDSRQFTSTACNATPAANEDGILLKSVLTSALALKHHQQIQYLDPAAAALPREAGLRADYGVDGVGASEEKDRRSGSTTPTPQSRGDSGQTPRGGSPTPESNGPPLLQQERRKEFKFTTVVDSSVSTGPGSPVPFPDPTIYERPAFDEPARLNVPTVALLESFPHTPSLADASLSIGSLPSASDLANQSTPSPYEHQNPFMLTNDPPSSFEASAPIDIPATRTAARNHHRRRAPSTSILEAARAMPIVSSLGGAPPAAAGPRKLHKPNSSSYDAARAGAHAIMTGAEVRPHHQQSDAPQIHDTGNGVTNNLRLWSRRVSGEPAPTNTGAGGELQVPPTSISPPGLPLLKSRFSDPTTTGTESSGDGTSSTGGADAGSESSFK</sequence>
<feature type="region of interest" description="Disordered" evidence="1">
    <location>
        <begin position="774"/>
        <end position="796"/>
    </location>
</feature>
<feature type="region of interest" description="Disordered" evidence="1">
    <location>
        <begin position="520"/>
        <end position="539"/>
    </location>
</feature>
<dbReference type="HOGENOM" id="CLU_011105_0_0_1"/>
<feature type="compositionally biased region" description="Polar residues" evidence="1">
    <location>
        <begin position="730"/>
        <end position="755"/>
    </location>
</feature>
<dbReference type="OrthoDB" id="3298962at2759"/>
<name>A0A0C3LR59_9AGAM</name>
<feature type="transmembrane region" description="Helical" evidence="2">
    <location>
        <begin position="184"/>
        <end position="203"/>
    </location>
</feature>